<dbReference type="AlphaFoldDB" id="A0AAX3JNB0"/>
<dbReference type="EMBL" id="CP114723">
    <property type="protein sequence ID" value="WAZ72420.1"/>
    <property type="molecule type" value="Genomic_DNA"/>
</dbReference>
<geneLocation type="plasmid" evidence="1 2">
    <name>pZSt-lp66</name>
</geneLocation>
<name>A0AAX3JNB0_9SPIR</name>
<evidence type="ECO:0000313" key="1">
    <source>
        <dbReference type="EMBL" id="WAZ72420.1"/>
    </source>
</evidence>
<sequence length="30" mass="3744">MYEYVIGSYQVIKSYLKRRKSRFLSIDERD</sequence>
<accession>A0AAX3JNB0</accession>
<gene>
    <name evidence="1" type="ORF">O5404_05195</name>
</gene>
<dbReference type="Proteomes" id="UP001164513">
    <property type="component" value="Plasmid pZSt-lp66"/>
</dbReference>
<reference evidence="1" key="1">
    <citation type="submission" date="2022-12" db="EMBL/GenBank/DDBJ databases">
        <title>B. miyamotoi WGS.</title>
        <authorList>
            <person name="Gabriele M."/>
            <person name="Kuleshov K.V."/>
            <person name="Hepner S."/>
            <person name="Hoornstra D."/>
            <person name="Hovius J.W."/>
            <person name="Platonov A.E."/>
            <person name="Fingerle V."/>
            <person name="Strube C."/>
        </authorList>
    </citation>
    <scope>NUCLEOTIDE SEQUENCE</scope>
    <source>
        <strain evidence="1">ZStruIII14-9</strain>
        <plasmid evidence="1">pZSt-lp66</plasmid>
    </source>
</reference>
<protein>
    <recommendedName>
        <fullName evidence="3">DUF261 family protein</fullName>
    </recommendedName>
</protein>
<evidence type="ECO:0000313" key="2">
    <source>
        <dbReference type="Proteomes" id="UP001164513"/>
    </source>
</evidence>
<keyword evidence="1" id="KW-0614">Plasmid</keyword>
<proteinExistence type="predicted"/>
<organism evidence="1 2">
    <name type="scientific">Borrelia miyamotoi</name>
    <dbReference type="NCBI Taxonomy" id="47466"/>
    <lineage>
        <taxon>Bacteria</taxon>
        <taxon>Pseudomonadati</taxon>
        <taxon>Spirochaetota</taxon>
        <taxon>Spirochaetia</taxon>
        <taxon>Spirochaetales</taxon>
        <taxon>Borreliaceae</taxon>
        <taxon>Borrelia</taxon>
    </lineage>
</organism>
<dbReference type="RefSeq" id="WP_242450671.1">
    <property type="nucleotide sequence ID" value="NZ_CP044628.1"/>
</dbReference>
<evidence type="ECO:0008006" key="3">
    <source>
        <dbReference type="Google" id="ProtNLM"/>
    </source>
</evidence>